<keyword evidence="2" id="KW-1185">Reference proteome</keyword>
<name>A0ABQ2ZK83_9ACTN</name>
<organism evidence="1 2">
    <name type="scientific">Streptomyces xanthochromogenes</name>
    <dbReference type="NCBI Taxonomy" id="67384"/>
    <lineage>
        <taxon>Bacteria</taxon>
        <taxon>Bacillati</taxon>
        <taxon>Actinomycetota</taxon>
        <taxon>Actinomycetes</taxon>
        <taxon>Kitasatosporales</taxon>
        <taxon>Streptomycetaceae</taxon>
        <taxon>Streptomyces</taxon>
    </lineage>
</organism>
<evidence type="ECO:0000313" key="1">
    <source>
        <dbReference type="EMBL" id="GGY15718.1"/>
    </source>
</evidence>
<reference evidence="2" key="1">
    <citation type="journal article" date="2019" name="Int. J. Syst. Evol. Microbiol.">
        <title>The Global Catalogue of Microorganisms (GCM) 10K type strain sequencing project: providing services to taxonomists for standard genome sequencing and annotation.</title>
        <authorList>
            <consortium name="The Broad Institute Genomics Platform"/>
            <consortium name="The Broad Institute Genome Sequencing Center for Infectious Disease"/>
            <person name="Wu L."/>
            <person name="Ma J."/>
        </authorList>
    </citation>
    <scope>NUCLEOTIDE SEQUENCE [LARGE SCALE GENOMIC DNA]</scope>
    <source>
        <strain evidence="2">JCM 4594</strain>
    </source>
</reference>
<protein>
    <submittedName>
        <fullName evidence="1">Uncharacterized protein</fullName>
    </submittedName>
</protein>
<sequence>MGRVVNMQCHLSAVRSRAINSPPNMAFRPSEWLPSFLSDGTVGATAGSLHVCRPSSLATLHRLPATKAVHRVPEQLSQHPSQ</sequence>
<dbReference type="Proteomes" id="UP000600946">
    <property type="component" value="Unassembled WGS sequence"/>
</dbReference>
<proteinExistence type="predicted"/>
<dbReference type="EMBL" id="BMUU01000001">
    <property type="protein sequence ID" value="GGY15718.1"/>
    <property type="molecule type" value="Genomic_DNA"/>
</dbReference>
<gene>
    <name evidence="1" type="ORF">GCM10010326_04410</name>
</gene>
<accession>A0ABQ2ZK83</accession>
<comment type="caution">
    <text evidence="1">The sequence shown here is derived from an EMBL/GenBank/DDBJ whole genome shotgun (WGS) entry which is preliminary data.</text>
</comment>
<evidence type="ECO:0000313" key="2">
    <source>
        <dbReference type="Proteomes" id="UP000600946"/>
    </source>
</evidence>